<evidence type="ECO:0000256" key="1">
    <source>
        <dbReference type="ARBA" id="ARBA00023015"/>
    </source>
</evidence>
<keyword evidence="7" id="KW-1185">Reference proteome</keyword>
<keyword evidence="3" id="KW-0804">Transcription</keyword>
<evidence type="ECO:0000313" key="6">
    <source>
        <dbReference type="EMBL" id="MDW5595594.1"/>
    </source>
</evidence>
<feature type="domain" description="HTH tetR-type" evidence="5">
    <location>
        <begin position="15"/>
        <end position="74"/>
    </location>
</feature>
<gene>
    <name evidence="6" type="ORF">R7226_14690</name>
</gene>
<reference evidence="6 7" key="2">
    <citation type="submission" date="2023-10" db="EMBL/GenBank/DDBJ databases">
        <authorList>
            <person name="Han X.F."/>
        </authorList>
    </citation>
    <scope>NUCLEOTIDE SEQUENCE [LARGE SCALE GENOMIC DNA]</scope>
    <source>
        <strain evidence="6 7">KCTC 39840</strain>
    </source>
</reference>
<dbReference type="InterPro" id="IPR009057">
    <property type="entry name" value="Homeodomain-like_sf"/>
</dbReference>
<proteinExistence type="predicted"/>
<evidence type="ECO:0000256" key="3">
    <source>
        <dbReference type="ARBA" id="ARBA00023163"/>
    </source>
</evidence>
<dbReference type="InterPro" id="IPR050109">
    <property type="entry name" value="HTH-type_TetR-like_transc_reg"/>
</dbReference>
<evidence type="ECO:0000256" key="2">
    <source>
        <dbReference type="ARBA" id="ARBA00023125"/>
    </source>
</evidence>
<evidence type="ECO:0000256" key="4">
    <source>
        <dbReference type="PROSITE-ProRule" id="PRU00335"/>
    </source>
</evidence>
<accession>A0ABU4HU59</accession>
<name>A0ABU4HU59_9ACTN</name>
<organism evidence="6 7">
    <name type="scientific">Conexibacter stalactiti</name>
    <dbReference type="NCBI Taxonomy" id="1940611"/>
    <lineage>
        <taxon>Bacteria</taxon>
        <taxon>Bacillati</taxon>
        <taxon>Actinomycetota</taxon>
        <taxon>Thermoleophilia</taxon>
        <taxon>Solirubrobacterales</taxon>
        <taxon>Conexibacteraceae</taxon>
        <taxon>Conexibacter</taxon>
    </lineage>
</organism>
<dbReference type="InterPro" id="IPR036271">
    <property type="entry name" value="Tet_transcr_reg_TetR-rel_C_sf"/>
</dbReference>
<dbReference type="Gene3D" id="1.10.357.10">
    <property type="entry name" value="Tetracycline Repressor, domain 2"/>
    <property type="match status" value="1"/>
</dbReference>
<dbReference type="Pfam" id="PF00440">
    <property type="entry name" value="TetR_N"/>
    <property type="match status" value="1"/>
</dbReference>
<dbReference type="SUPFAM" id="SSF46689">
    <property type="entry name" value="Homeodomain-like"/>
    <property type="match status" value="1"/>
</dbReference>
<reference evidence="7" key="1">
    <citation type="submission" date="2023-07" db="EMBL/GenBank/DDBJ databases">
        <title>Conexibacter stalactiti sp. nov., isolated from stalactites in a lava cave and emended description of the genus Conexibacter.</title>
        <authorList>
            <person name="Lee S.D."/>
        </authorList>
    </citation>
    <scope>NUCLEOTIDE SEQUENCE [LARGE SCALE GENOMIC DNA]</scope>
    <source>
        <strain evidence="7">KCTC 39840</strain>
    </source>
</reference>
<dbReference type="PRINTS" id="PR00455">
    <property type="entry name" value="HTHTETR"/>
</dbReference>
<dbReference type="Proteomes" id="UP001284601">
    <property type="component" value="Unassembled WGS sequence"/>
</dbReference>
<dbReference type="PANTHER" id="PTHR30055">
    <property type="entry name" value="HTH-TYPE TRANSCRIPTIONAL REGULATOR RUTR"/>
    <property type="match status" value="1"/>
</dbReference>
<dbReference type="Pfam" id="PF21597">
    <property type="entry name" value="TetR_C_43"/>
    <property type="match status" value="1"/>
</dbReference>
<feature type="DNA-binding region" description="H-T-H motif" evidence="4">
    <location>
        <begin position="37"/>
        <end position="56"/>
    </location>
</feature>
<keyword evidence="2 4" id="KW-0238">DNA-binding</keyword>
<protein>
    <submittedName>
        <fullName evidence="6">Helix-turn-helix domain-containing protein</fullName>
    </submittedName>
</protein>
<comment type="caution">
    <text evidence="6">The sequence shown here is derived from an EMBL/GenBank/DDBJ whole genome shotgun (WGS) entry which is preliminary data.</text>
</comment>
<dbReference type="PROSITE" id="PS50977">
    <property type="entry name" value="HTH_TETR_2"/>
    <property type="match status" value="1"/>
</dbReference>
<dbReference type="InterPro" id="IPR049445">
    <property type="entry name" value="TetR_SbtR-like_C"/>
</dbReference>
<dbReference type="InterPro" id="IPR001647">
    <property type="entry name" value="HTH_TetR"/>
</dbReference>
<dbReference type="RefSeq" id="WP_318597930.1">
    <property type="nucleotide sequence ID" value="NZ_JAWSTH010000036.1"/>
</dbReference>
<dbReference type="SUPFAM" id="SSF48498">
    <property type="entry name" value="Tetracyclin repressor-like, C-terminal domain"/>
    <property type="match status" value="1"/>
</dbReference>
<sequence length="203" mass="21923">MASTTDDHQLRADARRNRDAVLVAARKVFAEEGLTAPLDLIAREAGVGRATLHRRFPTREALVSAIFDDNIEELARIASETVDPAAAFVDTLIATVEMLARDAGFVDLFNRNALAAEAKADVGLRFLAIMDEPLRRAQEAGRVRPDLRLDDALLLVDMLGGAMQVPDPARPGDRRQRAVAFVLDAIVPAGAPRPLPLDARDGG</sequence>
<evidence type="ECO:0000259" key="5">
    <source>
        <dbReference type="PROSITE" id="PS50977"/>
    </source>
</evidence>
<dbReference type="EMBL" id="JAWSTH010000036">
    <property type="protein sequence ID" value="MDW5595594.1"/>
    <property type="molecule type" value="Genomic_DNA"/>
</dbReference>
<evidence type="ECO:0000313" key="7">
    <source>
        <dbReference type="Proteomes" id="UP001284601"/>
    </source>
</evidence>
<keyword evidence="1" id="KW-0805">Transcription regulation</keyword>
<dbReference type="PANTHER" id="PTHR30055:SF234">
    <property type="entry name" value="HTH-TYPE TRANSCRIPTIONAL REGULATOR BETI"/>
    <property type="match status" value="1"/>
</dbReference>